<name>T0ZK13_9ZZZZ</name>
<dbReference type="Gene3D" id="3.40.50.720">
    <property type="entry name" value="NAD(P)-binding Rossmann-like Domain"/>
    <property type="match status" value="2"/>
</dbReference>
<dbReference type="AlphaFoldDB" id="T0ZK13"/>
<protein>
    <recommendedName>
        <fullName evidence="2">Hydroxyacid dehydrogenase</fullName>
    </recommendedName>
</protein>
<comment type="caution">
    <text evidence="1">The sequence shown here is derived from an EMBL/GenBank/DDBJ whole genome shotgun (WGS) entry which is preliminary data.</text>
</comment>
<gene>
    <name evidence="1" type="ORF">B1B_18558</name>
</gene>
<evidence type="ECO:0008006" key="2">
    <source>
        <dbReference type="Google" id="ProtNLM"/>
    </source>
</evidence>
<reference evidence="1" key="1">
    <citation type="submission" date="2013-08" db="EMBL/GenBank/DDBJ databases">
        <authorList>
            <person name="Mendez C."/>
            <person name="Richter M."/>
            <person name="Ferrer M."/>
            <person name="Sanchez J."/>
        </authorList>
    </citation>
    <scope>NUCLEOTIDE SEQUENCE</scope>
</reference>
<feature type="non-terminal residue" evidence="1">
    <location>
        <position position="1"/>
    </location>
</feature>
<organism evidence="1">
    <name type="scientific">mine drainage metagenome</name>
    <dbReference type="NCBI Taxonomy" id="410659"/>
    <lineage>
        <taxon>unclassified sequences</taxon>
        <taxon>metagenomes</taxon>
        <taxon>ecological metagenomes</taxon>
    </lineage>
</organism>
<dbReference type="EMBL" id="AUZY01012419">
    <property type="protein sequence ID" value="EQD30140.1"/>
    <property type="molecule type" value="Genomic_DNA"/>
</dbReference>
<proteinExistence type="predicted"/>
<reference evidence="1" key="2">
    <citation type="journal article" date="2014" name="ISME J.">
        <title>Microbial stratification in low pH oxic and suboxic macroscopic growths along an acid mine drainage.</title>
        <authorList>
            <person name="Mendez-Garcia C."/>
            <person name="Mesa V."/>
            <person name="Sprenger R.R."/>
            <person name="Richter M."/>
            <person name="Diez M.S."/>
            <person name="Solano J."/>
            <person name="Bargiela R."/>
            <person name="Golyshina O.V."/>
            <person name="Manteca A."/>
            <person name="Ramos J.L."/>
            <person name="Gallego J.R."/>
            <person name="Llorente I."/>
            <person name="Martins Dos Santos V.A."/>
            <person name="Jensen O.N."/>
            <person name="Pelaez A.I."/>
            <person name="Sanchez J."/>
            <person name="Ferrer M."/>
        </authorList>
    </citation>
    <scope>NUCLEOTIDE SEQUENCE</scope>
</reference>
<sequence length="68" mass="7372">RFELDCPFFSLPNVLGSPHNSAMVPGAITEGTRHAAANIARFLRGETLSGVYTSNDSLSMKDSIYRAL</sequence>
<accession>T0ZK13</accession>
<evidence type="ECO:0000313" key="1">
    <source>
        <dbReference type="EMBL" id="EQD30140.1"/>
    </source>
</evidence>